<dbReference type="Proteomes" id="UP000076079">
    <property type="component" value="Chromosome"/>
</dbReference>
<dbReference type="EMBL" id="CP015136">
    <property type="protein sequence ID" value="AMY08342.1"/>
    <property type="molecule type" value="Genomic_DNA"/>
</dbReference>
<dbReference type="AlphaFoldDB" id="A0A143PIE1"/>
<reference evidence="4" key="2">
    <citation type="submission" date="2016-04" db="EMBL/GenBank/DDBJ databases">
        <title>First Complete Genome Sequence of a Subdivision 6 Acidobacterium.</title>
        <authorList>
            <person name="Huang S."/>
            <person name="Vieira S."/>
            <person name="Bunk B."/>
            <person name="Riedel T."/>
            <person name="Sproeer C."/>
            <person name="Overmann J."/>
        </authorList>
    </citation>
    <scope>NUCLEOTIDE SEQUENCE [LARGE SCALE GENOMIC DNA]</scope>
    <source>
        <strain evidence="4">DSM 100886 HEG_-6_39</strain>
    </source>
</reference>
<gene>
    <name evidence="3" type="primary">czcC</name>
    <name evidence="3" type="ORF">LuPra_01536</name>
</gene>
<feature type="signal peptide" evidence="2">
    <location>
        <begin position="1"/>
        <end position="33"/>
    </location>
</feature>
<keyword evidence="2" id="KW-0732">Signal</keyword>
<reference evidence="3 4" key="1">
    <citation type="journal article" date="2016" name="Genome Announc.">
        <title>First Complete Genome Sequence of a Subdivision 6 Acidobacterium Strain.</title>
        <authorList>
            <person name="Huang S."/>
            <person name="Vieira S."/>
            <person name="Bunk B."/>
            <person name="Riedel T."/>
            <person name="Sproer C."/>
            <person name="Overmann J."/>
        </authorList>
    </citation>
    <scope>NUCLEOTIDE SEQUENCE [LARGE SCALE GENOMIC DNA]</scope>
    <source>
        <strain evidence="4">DSM 100886 HEG_-6_39</strain>
    </source>
</reference>
<dbReference type="InterPro" id="IPR010131">
    <property type="entry name" value="MdtP/NodT-like"/>
</dbReference>
<dbReference type="STRING" id="1855912.LuPra_01536"/>
<feature type="chain" id="PRO_5007511387" evidence="2">
    <location>
        <begin position="34"/>
        <end position="421"/>
    </location>
</feature>
<dbReference type="PANTHER" id="PTHR30203">
    <property type="entry name" value="OUTER MEMBRANE CATION EFFLUX PROTEIN"/>
    <property type="match status" value="1"/>
</dbReference>
<accession>A0A143PIE1</accession>
<evidence type="ECO:0000256" key="1">
    <source>
        <dbReference type="ARBA" id="ARBA00007613"/>
    </source>
</evidence>
<proteinExistence type="inferred from homology"/>
<dbReference type="PANTHER" id="PTHR30203:SF24">
    <property type="entry name" value="BLR4935 PROTEIN"/>
    <property type="match status" value="1"/>
</dbReference>
<dbReference type="RefSeq" id="WP_162271324.1">
    <property type="nucleotide sequence ID" value="NZ_CP015136.1"/>
</dbReference>
<dbReference type="Gene3D" id="1.20.1600.10">
    <property type="entry name" value="Outer membrane efflux proteins (OEP)"/>
    <property type="match status" value="1"/>
</dbReference>
<comment type="similarity">
    <text evidence="1">Belongs to the outer membrane factor (OMF) (TC 1.B.17) family.</text>
</comment>
<dbReference type="SUPFAM" id="SSF56954">
    <property type="entry name" value="Outer membrane efflux proteins (OEP)"/>
    <property type="match status" value="1"/>
</dbReference>
<dbReference type="Pfam" id="PF02321">
    <property type="entry name" value="OEP"/>
    <property type="match status" value="1"/>
</dbReference>
<sequence precursor="true">MSSVTGSLPSLRTAVARVVLAGLSSVLAPAAGAQEGQPAPPEPLTLPGAVDRALTANPTIGAERLGRAIRLAGVSVAGERLNPEVTIEVEKEAPKQAYAIAVPLELGGKRGKRVAVSEATLAVGDAELAAIVWQVRNDVRRSYFETLVAEARLEVLRDQRDLARRALGAAQARYEQGDAPRLDVLQVDLALNAAESEVTAAAGIVSAERARLDALLGLPLDAAPPLTTGLDPGGALVSAATLEQALTRSTELAVLDRRIEEQRARLVLARAARVPDVVPAATLTHDAQPEFTYGWRASLTMTVPLFATHAAGVTLEDATLQQLAAQRQAALARIAGEVTAATVSAESRRQAYLQYRDVILPQARQVEEMAQDAYRLGQSELAALLQTLRGTRDVRLRSLDILAQFQLGVADLEKAIGAPLP</sequence>
<dbReference type="GO" id="GO:0015562">
    <property type="term" value="F:efflux transmembrane transporter activity"/>
    <property type="evidence" value="ECO:0007669"/>
    <property type="project" value="InterPro"/>
</dbReference>
<protein>
    <submittedName>
        <fullName evidence="3">Cation efflux system protein CzcC</fullName>
    </submittedName>
</protein>
<evidence type="ECO:0000256" key="2">
    <source>
        <dbReference type="SAM" id="SignalP"/>
    </source>
</evidence>
<dbReference type="InterPro" id="IPR003423">
    <property type="entry name" value="OMP_efflux"/>
</dbReference>
<evidence type="ECO:0000313" key="3">
    <source>
        <dbReference type="EMBL" id="AMY08342.1"/>
    </source>
</evidence>
<dbReference type="KEGG" id="abac:LuPra_01536"/>
<organism evidence="3 4">
    <name type="scientific">Luteitalea pratensis</name>
    <dbReference type="NCBI Taxonomy" id="1855912"/>
    <lineage>
        <taxon>Bacteria</taxon>
        <taxon>Pseudomonadati</taxon>
        <taxon>Acidobacteriota</taxon>
        <taxon>Vicinamibacteria</taxon>
        <taxon>Vicinamibacterales</taxon>
        <taxon>Vicinamibacteraceae</taxon>
        <taxon>Luteitalea</taxon>
    </lineage>
</organism>
<name>A0A143PIE1_LUTPR</name>
<evidence type="ECO:0000313" key="4">
    <source>
        <dbReference type="Proteomes" id="UP000076079"/>
    </source>
</evidence>
<keyword evidence="4" id="KW-1185">Reference proteome</keyword>